<evidence type="ECO:0000256" key="2">
    <source>
        <dbReference type="ARBA" id="ARBA00010492"/>
    </source>
</evidence>
<dbReference type="EMBL" id="SPRW01000036">
    <property type="protein sequence ID" value="TIC63420.1"/>
    <property type="molecule type" value="Genomic_DNA"/>
</dbReference>
<comment type="subcellular location">
    <subcellularLocation>
        <location evidence="1">Mitochondrion</location>
    </subcellularLocation>
</comment>
<dbReference type="Proteomes" id="UP000309601">
    <property type="component" value="Unassembled WGS sequence"/>
</dbReference>
<dbReference type="InterPro" id="IPR039603">
    <property type="entry name" value="Ribosomal_mS41"/>
</dbReference>
<proteinExistence type="inferred from homology"/>
<comment type="caution">
    <text evidence="7">The sequence shown here is derived from an EMBL/GenBank/DDBJ whole genome shotgun (WGS) entry which is preliminary data.</text>
</comment>
<feature type="domain" description="Small ribosomal subunit protein mS41 SAM" evidence="6">
    <location>
        <begin position="38"/>
        <end position="92"/>
    </location>
</feature>
<evidence type="ECO:0000256" key="5">
    <source>
        <dbReference type="SAM" id="MobiDB-lite"/>
    </source>
</evidence>
<evidence type="ECO:0000256" key="4">
    <source>
        <dbReference type="ARBA" id="ARBA00035129"/>
    </source>
</evidence>
<comment type="similarity">
    <text evidence="2">Belongs to the mitochondrion-specific ribosomal protein mS41 family.</text>
</comment>
<gene>
    <name evidence="7" type="ORF">E3Q02_03032</name>
</gene>
<accession>A0AB38MSQ6</accession>
<dbReference type="SMART" id="SM01238">
    <property type="entry name" value="IGR"/>
    <property type="match status" value="1"/>
</dbReference>
<organism evidence="7 8">
    <name type="scientific">Wallemia mellicola</name>
    <dbReference type="NCBI Taxonomy" id="1708541"/>
    <lineage>
        <taxon>Eukaryota</taxon>
        <taxon>Fungi</taxon>
        <taxon>Dikarya</taxon>
        <taxon>Basidiomycota</taxon>
        <taxon>Wallemiomycotina</taxon>
        <taxon>Wallemiomycetes</taxon>
        <taxon>Wallemiales</taxon>
        <taxon>Wallemiaceae</taxon>
        <taxon>Wallemia</taxon>
    </lineage>
</organism>
<sequence length="135" mass="15689">MLCPRVNKTSILIRNFSTSIKANASRQVVEPRGKFTDTTTLLSSFGRSLQEKCKIEDWNQLFSSSSRDFERIGMTPQDRKYLLWCLEKFRQGQYPESFAHEPSPKKEFRGWGPRVQHGKRVRGLLRSGEEPAPKR</sequence>
<protein>
    <recommendedName>
        <fullName evidence="4">Small ribosomal subunit protein mS41</fullName>
    </recommendedName>
</protein>
<evidence type="ECO:0000313" key="7">
    <source>
        <dbReference type="EMBL" id="TIC63420.1"/>
    </source>
</evidence>
<keyword evidence="3" id="KW-0496">Mitochondrion</keyword>
<evidence type="ECO:0000259" key="6">
    <source>
        <dbReference type="SMART" id="SM01238"/>
    </source>
</evidence>
<evidence type="ECO:0000256" key="3">
    <source>
        <dbReference type="ARBA" id="ARBA00023128"/>
    </source>
</evidence>
<dbReference type="AlphaFoldDB" id="A0AB38MSQ6"/>
<evidence type="ECO:0000313" key="8">
    <source>
        <dbReference type="Proteomes" id="UP000309601"/>
    </source>
</evidence>
<dbReference type="InterPro" id="IPR019083">
    <property type="entry name" value="SAM_Ribosomal_mS41"/>
</dbReference>
<dbReference type="Pfam" id="PF09597">
    <property type="entry name" value="SAM_Ribosomal_mS41"/>
    <property type="match status" value="1"/>
</dbReference>
<feature type="region of interest" description="Disordered" evidence="5">
    <location>
        <begin position="96"/>
        <end position="135"/>
    </location>
</feature>
<evidence type="ECO:0000256" key="1">
    <source>
        <dbReference type="ARBA" id="ARBA00004173"/>
    </source>
</evidence>
<name>A0AB38MSQ6_9BASI</name>
<dbReference type="PANTHER" id="PTHR28235">
    <property type="entry name" value="PROTEIN FYV4, MITOCHONDRIAL"/>
    <property type="match status" value="1"/>
</dbReference>
<dbReference type="PANTHER" id="PTHR28235:SF1">
    <property type="entry name" value="SMALL RIBOSOMAL SUBUNIT PROTEIN MS41"/>
    <property type="match status" value="1"/>
</dbReference>
<feature type="compositionally biased region" description="Basic and acidic residues" evidence="5">
    <location>
        <begin position="98"/>
        <end position="109"/>
    </location>
</feature>
<reference evidence="7 8" key="1">
    <citation type="submission" date="2019-03" db="EMBL/GenBank/DDBJ databases">
        <title>Sequencing 25 genomes of Wallemia mellicola.</title>
        <authorList>
            <person name="Gostincar C."/>
        </authorList>
    </citation>
    <scope>NUCLEOTIDE SEQUENCE [LARGE SCALE GENOMIC DNA]</scope>
    <source>
        <strain evidence="7 8">EXF-1274</strain>
    </source>
</reference>
<dbReference type="GO" id="GO:0005739">
    <property type="term" value="C:mitochondrion"/>
    <property type="evidence" value="ECO:0007669"/>
    <property type="project" value="UniProtKB-SubCell"/>
</dbReference>